<dbReference type="Gene3D" id="3.40.50.1000">
    <property type="entry name" value="HAD superfamily/HAD-like"/>
    <property type="match status" value="2"/>
</dbReference>
<dbReference type="EMBL" id="JAPDOD010000041">
    <property type="protein sequence ID" value="MDA0165062.1"/>
    <property type="molecule type" value="Genomic_DNA"/>
</dbReference>
<reference evidence="2" key="1">
    <citation type="submission" date="2022-10" db="EMBL/GenBank/DDBJ databases">
        <title>The WGS of Solirubrobacter ginsenosidimutans DSM 21036.</title>
        <authorList>
            <person name="Jiang Z."/>
        </authorList>
    </citation>
    <scope>NUCLEOTIDE SEQUENCE</scope>
    <source>
        <strain evidence="2">DSM 21036</strain>
    </source>
</reference>
<protein>
    <submittedName>
        <fullName evidence="2">HAD-IIA family hydrolase</fullName>
    </submittedName>
</protein>
<dbReference type="GO" id="GO:0005737">
    <property type="term" value="C:cytoplasm"/>
    <property type="evidence" value="ECO:0007669"/>
    <property type="project" value="TreeGrafter"/>
</dbReference>
<feature type="region of interest" description="Disordered" evidence="1">
    <location>
        <begin position="240"/>
        <end position="264"/>
    </location>
</feature>
<keyword evidence="2" id="KW-0378">Hydrolase</keyword>
<dbReference type="InterPro" id="IPR006357">
    <property type="entry name" value="HAD-SF_hydro_IIA"/>
</dbReference>
<evidence type="ECO:0000313" key="3">
    <source>
        <dbReference type="Proteomes" id="UP001149140"/>
    </source>
</evidence>
<name>A0A9X3S506_9ACTN</name>
<evidence type="ECO:0000313" key="2">
    <source>
        <dbReference type="EMBL" id="MDA0165062.1"/>
    </source>
</evidence>
<dbReference type="NCBIfam" id="TIGR01460">
    <property type="entry name" value="HAD-SF-IIA"/>
    <property type="match status" value="1"/>
</dbReference>
<proteinExistence type="predicted"/>
<dbReference type="GO" id="GO:0016791">
    <property type="term" value="F:phosphatase activity"/>
    <property type="evidence" value="ECO:0007669"/>
    <property type="project" value="TreeGrafter"/>
</dbReference>
<evidence type="ECO:0000256" key="1">
    <source>
        <dbReference type="SAM" id="MobiDB-lite"/>
    </source>
</evidence>
<dbReference type="RefSeq" id="WP_270044318.1">
    <property type="nucleotide sequence ID" value="NZ_JAPDOD010000041.1"/>
</dbReference>
<accession>A0A9X3S506</accession>
<dbReference type="InterPro" id="IPR036412">
    <property type="entry name" value="HAD-like_sf"/>
</dbReference>
<dbReference type="PANTHER" id="PTHR19288">
    <property type="entry name" value="4-NITROPHENYLPHOSPHATASE-RELATED"/>
    <property type="match status" value="1"/>
</dbReference>
<dbReference type="InterPro" id="IPR006439">
    <property type="entry name" value="HAD-SF_hydro_IA"/>
</dbReference>
<sequence length="264" mass="27410">MTLSPRVRPYDNVLLDLDGCVWVGDEALPGAAEAVSALREAGKSILFLTNDVRHAPEGFVRKLWKLGVQASLDEVLSVGSAVQFFLAENFSGTAYVVGAQALVDHVADAGLRIVNNTPFATRADVVVVAGHDDVVFEELKVATQAVMRGAALIGATRDANFPMPDGAWPGTGAILAAIEVASGRTATFVIGKPEPGMYAAALDRLDGGRTLGVGDRLDVDVAGARRAGLDSALVLTGATSREQADAAQPRPTHVADSLGDLVLG</sequence>
<dbReference type="PANTHER" id="PTHR19288:SF46">
    <property type="entry name" value="HALOACID DEHALOGENASE-LIKE HYDROLASE DOMAIN-CONTAINING PROTEIN 2"/>
    <property type="match status" value="1"/>
</dbReference>
<dbReference type="Proteomes" id="UP001149140">
    <property type="component" value="Unassembled WGS sequence"/>
</dbReference>
<dbReference type="SUPFAM" id="SSF56784">
    <property type="entry name" value="HAD-like"/>
    <property type="match status" value="1"/>
</dbReference>
<dbReference type="NCBIfam" id="TIGR01549">
    <property type="entry name" value="HAD-SF-IA-v1"/>
    <property type="match status" value="1"/>
</dbReference>
<dbReference type="InterPro" id="IPR023214">
    <property type="entry name" value="HAD_sf"/>
</dbReference>
<dbReference type="AlphaFoldDB" id="A0A9X3S506"/>
<organism evidence="2 3">
    <name type="scientific">Solirubrobacter ginsenosidimutans</name>
    <dbReference type="NCBI Taxonomy" id="490573"/>
    <lineage>
        <taxon>Bacteria</taxon>
        <taxon>Bacillati</taxon>
        <taxon>Actinomycetota</taxon>
        <taxon>Thermoleophilia</taxon>
        <taxon>Solirubrobacterales</taxon>
        <taxon>Solirubrobacteraceae</taxon>
        <taxon>Solirubrobacter</taxon>
    </lineage>
</organism>
<dbReference type="Pfam" id="PF13242">
    <property type="entry name" value="Hydrolase_like"/>
    <property type="match status" value="1"/>
</dbReference>
<gene>
    <name evidence="2" type="ORF">OM076_32635</name>
</gene>
<dbReference type="Pfam" id="PF13344">
    <property type="entry name" value="Hydrolase_6"/>
    <property type="match status" value="1"/>
</dbReference>
<keyword evidence="3" id="KW-1185">Reference proteome</keyword>
<comment type="caution">
    <text evidence="2">The sequence shown here is derived from an EMBL/GenBank/DDBJ whole genome shotgun (WGS) entry which is preliminary data.</text>
</comment>